<feature type="non-terminal residue" evidence="1">
    <location>
        <position position="1"/>
    </location>
</feature>
<dbReference type="EMBL" id="CAJVQB010095232">
    <property type="protein sequence ID" value="CAG8849201.1"/>
    <property type="molecule type" value="Genomic_DNA"/>
</dbReference>
<dbReference type="PANTHER" id="PTHR46954:SF1">
    <property type="entry name" value="C2H2-TYPE DOMAIN-CONTAINING PROTEIN"/>
    <property type="match status" value="1"/>
</dbReference>
<evidence type="ECO:0000313" key="2">
    <source>
        <dbReference type="Proteomes" id="UP000789901"/>
    </source>
</evidence>
<protein>
    <submittedName>
        <fullName evidence="1">42464_t:CDS:1</fullName>
    </submittedName>
</protein>
<feature type="non-terminal residue" evidence="1">
    <location>
        <position position="303"/>
    </location>
</feature>
<gene>
    <name evidence="1" type="ORF">GMARGA_LOCUS39585</name>
</gene>
<comment type="caution">
    <text evidence="1">The sequence shown here is derived from an EMBL/GenBank/DDBJ whole genome shotgun (WGS) entry which is preliminary data.</text>
</comment>
<keyword evidence="2" id="KW-1185">Reference proteome</keyword>
<proteinExistence type="predicted"/>
<sequence length="303" mass="35326">QLSIYIHPEYFVGTSSMSHMRDLLEITKNDEYLKILKHEEHYRSIWVLLVDGGPDENPKHLKNIIEYCQLFCELDLDYLSLAGIELPVDKFGSHLNSQGAVIDEDLVRCNFEFADPFQNNGKEIPSWLWIEHHTQICHYSLNNNRFLLPLTKGKDNHYLNPIHILQYMNKIKLPKYDKICSLISSEMHQRFCCNMYNKYFPTLKMISNYKKINHSKKKYKQHNLDLSIKSANDTLSSSLIFSSRSMEPYLSTEEIIASLDYLDTQQIELSNAAFLEDFSNLSSIGHSYKSEFSSYLLEGLSDI</sequence>
<reference evidence="1 2" key="1">
    <citation type="submission" date="2021-06" db="EMBL/GenBank/DDBJ databases">
        <authorList>
            <person name="Kallberg Y."/>
            <person name="Tangrot J."/>
            <person name="Rosling A."/>
        </authorList>
    </citation>
    <scope>NUCLEOTIDE SEQUENCE [LARGE SCALE GENOMIC DNA]</scope>
    <source>
        <strain evidence="1 2">120-4 pot B 10/14</strain>
    </source>
</reference>
<name>A0ABN7X8X2_GIGMA</name>
<accession>A0ABN7X8X2</accession>
<organism evidence="1 2">
    <name type="scientific">Gigaspora margarita</name>
    <dbReference type="NCBI Taxonomy" id="4874"/>
    <lineage>
        <taxon>Eukaryota</taxon>
        <taxon>Fungi</taxon>
        <taxon>Fungi incertae sedis</taxon>
        <taxon>Mucoromycota</taxon>
        <taxon>Glomeromycotina</taxon>
        <taxon>Glomeromycetes</taxon>
        <taxon>Diversisporales</taxon>
        <taxon>Gigasporaceae</taxon>
        <taxon>Gigaspora</taxon>
    </lineage>
</organism>
<evidence type="ECO:0000313" key="1">
    <source>
        <dbReference type="EMBL" id="CAG8849201.1"/>
    </source>
</evidence>
<dbReference type="Proteomes" id="UP000789901">
    <property type="component" value="Unassembled WGS sequence"/>
</dbReference>
<dbReference type="PANTHER" id="PTHR46954">
    <property type="entry name" value="C2H2-TYPE DOMAIN-CONTAINING PROTEIN"/>
    <property type="match status" value="1"/>
</dbReference>